<dbReference type="InterPro" id="IPR011604">
    <property type="entry name" value="PDDEXK-like_dom_sf"/>
</dbReference>
<protein>
    <recommendedName>
        <fullName evidence="1">PD-(D/E)XK endonuclease-like domain-containing protein</fullName>
    </recommendedName>
</protein>
<dbReference type="OrthoDB" id="75861at2157"/>
<accession>J0RXA3</accession>
<keyword evidence="3" id="KW-1185">Reference proteome</keyword>
<name>J0RXA3_9EURY</name>
<dbReference type="STRING" id="28892.Metli_0191"/>
<feature type="domain" description="PD-(D/E)XK endonuclease-like" evidence="1">
    <location>
        <begin position="206"/>
        <end position="391"/>
    </location>
</feature>
<dbReference type="Proteomes" id="UP000005095">
    <property type="component" value="Chromosome"/>
</dbReference>
<dbReference type="AlphaFoldDB" id="J0RXA3"/>
<organism evidence="2 3">
    <name type="scientific">Methanofollis liminatans DSM 4140</name>
    <dbReference type="NCBI Taxonomy" id="28892"/>
    <lineage>
        <taxon>Archaea</taxon>
        <taxon>Methanobacteriati</taxon>
        <taxon>Methanobacteriota</taxon>
        <taxon>Stenosarchaea group</taxon>
        <taxon>Methanomicrobia</taxon>
        <taxon>Methanomicrobiales</taxon>
        <taxon>Methanomicrobiaceae</taxon>
        <taxon>Methanofollis</taxon>
    </lineage>
</organism>
<dbReference type="HOGENOM" id="CLU_700014_0_0_2"/>
<evidence type="ECO:0000313" key="3">
    <source>
        <dbReference type="Proteomes" id="UP000005095"/>
    </source>
</evidence>
<dbReference type="EMBL" id="CM001555">
    <property type="protein sequence ID" value="EJG06166.1"/>
    <property type="molecule type" value="Genomic_DNA"/>
</dbReference>
<dbReference type="PATRIC" id="fig|28892.9.peg.205"/>
<dbReference type="Pfam" id="PF12705">
    <property type="entry name" value="PDDEXK_1"/>
    <property type="match status" value="1"/>
</dbReference>
<reference evidence="2 3" key="1">
    <citation type="submission" date="2011-08" db="EMBL/GenBank/DDBJ databases">
        <title>The complete genome of Methanofollis liminatans DSM 4140.</title>
        <authorList>
            <consortium name="US DOE Joint Genome Institute (JGI-PGF)"/>
            <person name="Lucas S."/>
            <person name="Han J."/>
            <person name="Lapidus A."/>
            <person name="Bruce D."/>
            <person name="Goodwin L."/>
            <person name="Pitluck S."/>
            <person name="Peters L."/>
            <person name="Kyrpides N."/>
            <person name="Mavromatis K."/>
            <person name="Ivanova N."/>
            <person name="Mikhailova N."/>
            <person name="Lu M."/>
            <person name="Detter J.C."/>
            <person name="Tapia R."/>
            <person name="Han C."/>
            <person name="Land M."/>
            <person name="Hauser L."/>
            <person name="Markowitz V."/>
            <person name="Cheng J.-F."/>
            <person name="Hugenholtz P."/>
            <person name="Woyke T."/>
            <person name="Wu D."/>
            <person name="Spring S."/>
            <person name="Schuler E."/>
            <person name="Brambilla E."/>
            <person name="Klenk H.-P."/>
            <person name="Eisen J.A."/>
        </authorList>
    </citation>
    <scope>NUCLEOTIDE SEQUENCE [LARGE SCALE GENOMIC DNA]</scope>
    <source>
        <strain evidence="2 3">DSM 4140</strain>
    </source>
</reference>
<dbReference type="RefSeq" id="WP_004037166.1">
    <property type="nucleotide sequence ID" value="NZ_CM001555.1"/>
</dbReference>
<proteinExistence type="predicted"/>
<evidence type="ECO:0000313" key="2">
    <source>
        <dbReference type="EMBL" id="EJG06166.1"/>
    </source>
</evidence>
<dbReference type="Gene3D" id="3.90.320.10">
    <property type="match status" value="1"/>
</dbReference>
<evidence type="ECO:0000259" key="1">
    <source>
        <dbReference type="Pfam" id="PF12705"/>
    </source>
</evidence>
<sequence length="402" mass="46054">MALSVKSKPYIIPEYSLTGDLLSYQACGLQYRYQNRGALPPSTPVQLWFGEFIHGVMEEAYKTWREDPMAFRFPRGWKEEIRVIEMNVNRRLRAKGLLPPPRLFCPYDETMRTQGLCPDANHPHPLLASQRAEAAINTWGPHLFPLIDNAEVKLKGCRDMVGYQSGVHRAQTYSVTGVVDVISSISLERAEMGNLILHYINTHPDIRAIIDDLSSLNYEIIIDYKGMRRPPMYLSPGVPNPTWKAHEWQVLTYAWLRSHQKDAHRPVAGIIFYLNELIPSADDIGDLKKEVKDRLTDISPTSRVDKQALEQWRKGSKKSVLSANLREQRSIRLIPITEESQQQSLQAFDGVVLEIEDSIAREMRCGSIRECWRQNPQEKTCTACDFKLYCPAVQGKYRVSLP</sequence>
<dbReference type="InterPro" id="IPR038726">
    <property type="entry name" value="PDDEXK_AddAB-type"/>
</dbReference>
<gene>
    <name evidence="2" type="ORF">Metli_0191</name>
</gene>